<dbReference type="AlphaFoldDB" id="A0A8X6P3S0"/>
<evidence type="ECO:0000256" key="1">
    <source>
        <dbReference type="SAM" id="MobiDB-lite"/>
    </source>
</evidence>
<feature type="region of interest" description="Disordered" evidence="1">
    <location>
        <begin position="139"/>
        <end position="171"/>
    </location>
</feature>
<reference evidence="2" key="1">
    <citation type="submission" date="2020-08" db="EMBL/GenBank/DDBJ databases">
        <title>Multicomponent nature underlies the extraordinary mechanical properties of spider dragline silk.</title>
        <authorList>
            <person name="Kono N."/>
            <person name="Nakamura H."/>
            <person name="Mori M."/>
            <person name="Yoshida Y."/>
            <person name="Ohtoshi R."/>
            <person name="Malay A.D."/>
            <person name="Moran D.A.P."/>
            <person name="Tomita M."/>
            <person name="Numata K."/>
            <person name="Arakawa K."/>
        </authorList>
    </citation>
    <scope>NUCLEOTIDE SEQUENCE</scope>
</reference>
<feature type="compositionally biased region" description="Polar residues" evidence="1">
    <location>
        <begin position="1"/>
        <end position="19"/>
    </location>
</feature>
<feature type="region of interest" description="Disordered" evidence="1">
    <location>
        <begin position="1"/>
        <end position="22"/>
    </location>
</feature>
<proteinExistence type="predicted"/>
<evidence type="ECO:0000313" key="2">
    <source>
        <dbReference type="EMBL" id="GFT45231.1"/>
    </source>
</evidence>
<gene>
    <name evidence="2" type="ORF">NPIL_498001</name>
</gene>
<dbReference type="EMBL" id="BMAW01015717">
    <property type="protein sequence ID" value="GFT45231.1"/>
    <property type="molecule type" value="Genomic_DNA"/>
</dbReference>
<keyword evidence="3" id="KW-1185">Reference proteome</keyword>
<accession>A0A8X6P3S0</accession>
<dbReference type="Proteomes" id="UP000887013">
    <property type="component" value="Unassembled WGS sequence"/>
</dbReference>
<organism evidence="2 3">
    <name type="scientific">Nephila pilipes</name>
    <name type="common">Giant wood spider</name>
    <name type="synonym">Nephila maculata</name>
    <dbReference type="NCBI Taxonomy" id="299642"/>
    <lineage>
        <taxon>Eukaryota</taxon>
        <taxon>Metazoa</taxon>
        <taxon>Ecdysozoa</taxon>
        <taxon>Arthropoda</taxon>
        <taxon>Chelicerata</taxon>
        <taxon>Arachnida</taxon>
        <taxon>Araneae</taxon>
        <taxon>Araneomorphae</taxon>
        <taxon>Entelegynae</taxon>
        <taxon>Araneoidea</taxon>
        <taxon>Nephilidae</taxon>
        <taxon>Nephila</taxon>
    </lineage>
</organism>
<comment type="caution">
    <text evidence="2">The sequence shown here is derived from an EMBL/GenBank/DDBJ whole genome shotgun (WGS) entry which is preliminary data.</text>
</comment>
<name>A0A8X6P3S0_NEPPI</name>
<protein>
    <submittedName>
        <fullName evidence="2">Uncharacterized protein</fullName>
    </submittedName>
</protein>
<evidence type="ECO:0000313" key="3">
    <source>
        <dbReference type="Proteomes" id="UP000887013"/>
    </source>
</evidence>
<sequence length="316" mass="34257">MMDAQNNWSDRTETAMEQNANDENEIIDLGADITASPSSRVYNEDFFVKNFSTTRRAIQGRNAYAAWARKLGLTKKDDPEFLRIHEELRKAGENLDKELAQLGDVPLFKLPASEKELDAMIQKPPKPASTQETANATIAAAPLTQDRTDSASQGKKSVKRTRDSEGFISPPKHLTRIAPKAAPTVNIAEDVPTSDRDVDVNILDPVDPAGQCSEYGMDDFLSEILPVNECGNGVFGSLAGSYRPVQSDFGILEPERVPTGQWVLELDVKYEREMIAAEFIFSGDCGIFQAFSDAKVNSCGGVSGSISDSGGSGGGD</sequence>